<comment type="similarity">
    <text evidence="1 3">Belongs to the UPF0122 family.</text>
</comment>
<comment type="caution">
    <text evidence="5">The sequence shown here is derived from an EMBL/GenBank/DDBJ whole genome shotgun (WGS) entry which is preliminary data.</text>
</comment>
<comment type="function">
    <text evidence="2 3">Might take part in the signal recognition particle (SRP) pathway. This is inferred from the conservation of its genetic proximity to ftsY/ffh. May be a regulatory protein.</text>
</comment>
<sequence length="112" mass="13559">MEDRFEISLLLDYYIELLTEKQKDIMFMYYNDDFSLAEIAEINNRSRQAIHDLIKRCDKQLINYEEKLQLVEKSKIRKSKKNDLIKKLTNEYMLSKELVEDIDEMLDEIINS</sequence>
<evidence type="ECO:0000256" key="4">
    <source>
        <dbReference type="SAM" id="Coils"/>
    </source>
</evidence>
<dbReference type="PANTHER" id="PTHR40083:SF1">
    <property type="entry name" value="UPF0122 PROTEIN YLXM"/>
    <property type="match status" value="1"/>
</dbReference>
<proteinExistence type="inferred from homology"/>
<dbReference type="Gene3D" id="1.10.10.10">
    <property type="entry name" value="Winged helix-like DNA-binding domain superfamily/Winged helix DNA-binding domain"/>
    <property type="match status" value="1"/>
</dbReference>
<feature type="coiled-coil region" evidence="4">
    <location>
        <begin position="54"/>
        <end position="91"/>
    </location>
</feature>
<keyword evidence="4" id="KW-0175">Coiled coil</keyword>
<accession>A0A9W6DA34</accession>
<reference evidence="5" key="1">
    <citation type="journal article" date="2023" name="Int. J. Syst. Evol. Microbiol.">
        <title>&lt;i&gt;Clostridium folliculivorans&lt;/i&gt; sp. nov., isolated from soil samples of an organic paddy in Japan.</title>
        <authorList>
            <person name="Tazawa J."/>
            <person name="Kobayashi H."/>
            <person name="Tanizawa Y."/>
            <person name="Uchino A."/>
            <person name="Tanaka F."/>
            <person name="Urashima Y."/>
            <person name="Miura S."/>
            <person name="Sakamoto M."/>
            <person name="Ohkuma M."/>
            <person name="Tohno M."/>
        </authorList>
    </citation>
    <scope>NUCLEOTIDE SEQUENCE</scope>
    <source>
        <strain evidence="5">D1-1</strain>
    </source>
</reference>
<dbReference type="InterPro" id="IPR036388">
    <property type="entry name" value="WH-like_DNA-bd_sf"/>
</dbReference>
<dbReference type="PANTHER" id="PTHR40083">
    <property type="entry name" value="UPF0122 PROTEIN CBO2450/CLC_2298"/>
    <property type="match status" value="1"/>
</dbReference>
<evidence type="ECO:0000256" key="2">
    <source>
        <dbReference type="ARBA" id="ARBA00024764"/>
    </source>
</evidence>
<evidence type="ECO:0000256" key="1">
    <source>
        <dbReference type="ARBA" id="ARBA00008720"/>
    </source>
</evidence>
<dbReference type="SUPFAM" id="SSF88659">
    <property type="entry name" value="Sigma3 and sigma4 domains of RNA polymerase sigma factors"/>
    <property type="match status" value="1"/>
</dbReference>
<dbReference type="RefSeq" id="WP_261851772.1">
    <property type="nucleotide sequence ID" value="NZ_BQXY01000002.1"/>
</dbReference>
<organism evidence="5 6">
    <name type="scientific">Clostridium folliculivorans</name>
    <dbReference type="NCBI Taxonomy" id="2886038"/>
    <lineage>
        <taxon>Bacteria</taxon>
        <taxon>Bacillati</taxon>
        <taxon>Bacillota</taxon>
        <taxon>Clostridia</taxon>
        <taxon>Eubacteriales</taxon>
        <taxon>Clostridiaceae</taxon>
        <taxon>Clostridium</taxon>
    </lineage>
</organism>
<dbReference type="EMBL" id="BQXY01000002">
    <property type="protein sequence ID" value="GKU24779.1"/>
    <property type="molecule type" value="Genomic_DNA"/>
</dbReference>
<dbReference type="NCBIfam" id="NF001072">
    <property type="entry name" value="PRK00118.2-2"/>
    <property type="match status" value="1"/>
</dbReference>
<dbReference type="Pfam" id="PF04297">
    <property type="entry name" value="UPF0122"/>
    <property type="match status" value="1"/>
</dbReference>
<dbReference type="Proteomes" id="UP001057868">
    <property type="component" value="Unassembled WGS sequence"/>
</dbReference>
<dbReference type="InterPro" id="IPR054831">
    <property type="entry name" value="UPF0122_fam_protein"/>
</dbReference>
<gene>
    <name evidence="5" type="ORF">CFOLD11_16050</name>
</gene>
<dbReference type="AlphaFoldDB" id="A0A9W6DA34"/>
<name>A0A9W6DA34_9CLOT</name>
<evidence type="ECO:0000313" key="5">
    <source>
        <dbReference type="EMBL" id="GKU24779.1"/>
    </source>
</evidence>
<dbReference type="InterPro" id="IPR013324">
    <property type="entry name" value="RNA_pol_sigma_r3/r4-like"/>
</dbReference>
<evidence type="ECO:0000313" key="6">
    <source>
        <dbReference type="Proteomes" id="UP001057868"/>
    </source>
</evidence>
<dbReference type="InterPro" id="IPR007394">
    <property type="entry name" value="UPF0122"/>
</dbReference>
<dbReference type="HAMAP" id="MF_00245">
    <property type="entry name" value="UPF0122"/>
    <property type="match status" value="1"/>
</dbReference>
<dbReference type="NCBIfam" id="NF045758">
    <property type="entry name" value="YlxM"/>
    <property type="match status" value="1"/>
</dbReference>
<keyword evidence="6" id="KW-1185">Reference proteome</keyword>
<protein>
    <recommendedName>
        <fullName evidence="3">UPF0122 protein CFOLD11_16050</fullName>
    </recommendedName>
</protein>
<evidence type="ECO:0000256" key="3">
    <source>
        <dbReference type="HAMAP-Rule" id="MF_00245"/>
    </source>
</evidence>